<dbReference type="InterPro" id="IPR026634">
    <property type="entry name" value="TPST-like"/>
</dbReference>
<evidence type="ECO:0000256" key="1">
    <source>
        <dbReference type="ARBA" id="ARBA00022679"/>
    </source>
</evidence>
<comment type="caution">
    <text evidence="2">The sequence shown here is derived from an EMBL/GenBank/DDBJ whole genome shotgun (WGS) entry which is preliminary data.</text>
</comment>
<dbReference type="SUPFAM" id="SSF48452">
    <property type="entry name" value="TPR-like"/>
    <property type="match status" value="1"/>
</dbReference>
<evidence type="ECO:0000313" key="2">
    <source>
        <dbReference type="EMBL" id="MFC5436062.1"/>
    </source>
</evidence>
<keyword evidence="3" id="KW-1185">Reference proteome</keyword>
<dbReference type="Gene3D" id="1.25.40.10">
    <property type="entry name" value="Tetratricopeptide repeat domain"/>
    <property type="match status" value="1"/>
</dbReference>
<dbReference type="Gene3D" id="3.40.50.300">
    <property type="entry name" value="P-loop containing nucleotide triphosphate hydrolases"/>
    <property type="match status" value="1"/>
</dbReference>
<dbReference type="InterPro" id="IPR027417">
    <property type="entry name" value="P-loop_NTPase"/>
</dbReference>
<dbReference type="Proteomes" id="UP001596013">
    <property type="component" value="Unassembled WGS sequence"/>
</dbReference>
<dbReference type="PANTHER" id="PTHR12788:SF10">
    <property type="entry name" value="PROTEIN-TYROSINE SULFOTRANSFERASE"/>
    <property type="match status" value="1"/>
</dbReference>
<name>A0ABW0JJV6_9GAMM</name>
<organism evidence="2 3">
    <name type="scientific">Rhodanobacter umsongensis</name>
    <dbReference type="NCBI Taxonomy" id="633153"/>
    <lineage>
        <taxon>Bacteria</taxon>
        <taxon>Pseudomonadati</taxon>
        <taxon>Pseudomonadota</taxon>
        <taxon>Gammaproteobacteria</taxon>
        <taxon>Lysobacterales</taxon>
        <taxon>Rhodanobacteraceae</taxon>
        <taxon>Rhodanobacter</taxon>
    </lineage>
</organism>
<dbReference type="PANTHER" id="PTHR12788">
    <property type="entry name" value="PROTEIN-TYROSINE SULFOTRANSFERASE 2"/>
    <property type="match status" value="1"/>
</dbReference>
<evidence type="ECO:0000313" key="3">
    <source>
        <dbReference type="Proteomes" id="UP001596013"/>
    </source>
</evidence>
<dbReference type="SUPFAM" id="SSF52540">
    <property type="entry name" value="P-loop containing nucleoside triphosphate hydrolases"/>
    <property type="match status" value="1"/>
</dbReference>
<dbReference type="InterPro" id="IPR011990">
    <property type="entry name" value="TPR-like_helical_dom_sf"/>
</dbReference>
<keyword evidence="1" id="KW-0808">Transferase</keyword>
<gene>
    <name evidence="2" type="ORF">ACFPME_05795</name>
</gene>
<accession>A0ABW0JJV6</accession>
<dbReference type="Pfam" id="PF13469">
    <property type="entry name" value="Sulfotransfer_3"/>
    <property type="match status" value="1"/>
</dbReference>
<protein>
    <submittedName>
        <fullName evidence="2">Tetratricopeptide repeat-containing sulfotransferase family protein</fullName>
    </submittedName>
</protein>
<dbReference type="EMBL" id="JBHSMK010000003">
    <property type="protein sequence ID" value="MFC5436062.1"/>
    <property type="molecule type" value="Genomic_DNA"/>
</dbReference>
<reference evidence="3" key="1">
    <citation type="journal article" date="2019" name="Int. J. Syst. Evol. Microbiol.">
        <title>The Global Catalogue of Microorganisms (GCM) 10K type strain sequencing project: providing services to taxonomists for standard genome sequencing and annotation.</title>
        <authorList>
            <consortium name="The Broad Institute Genomics Platform"/>
            <consortium name="The Broad Institute Genome Sequencing Center for Infectious Disease"/>
            <person name="Wu L."/>
            <person name="Ma J."/>
        </authorList>
    </citation>
    <scope>NUCLEOTIDE SEQUENCE [LARGE SCALE GENOMIC DNA]</scope>
    <source>
        <strain evidence="3">JCM 17130</strain>
    </source>
</reference>
<sequence>MNQRNMPTVEEDLRQSARAHMATQHWAAAQAALESLLHHAPKDVPARLELAWAMLRQGMFRASASQLLNAAAAPSAGDLLDIQLVQRLCFSGEIVAARTCLERVGQAANASVPLLVALAQLRWTLGEFAAAKQLMDRAAAAGLDSPDQFHLHATLLQVTGDVGRAGEVLETCLRRWPEFGDAATARSNLRKQTTASNHLDFLRGQLHRLPADDGAPGARFARAEFESALFKELDDLGRHEEAWPALARSNALMSSINRYDGVGEAAIAEGLIDVASALRPPPIRPAGTPTGPMPIFIVGMPRSGTTLLDRMLSSHSQVTSAGEINDFLRQLHWVADVPPIGVAGMLATLRRIPKMDLAEVGERYLAQTRWRARGRRFYIDKLPVNIQVVPFIRQALPHAPILHMVRDPMDVCFSNFRAMFGNVSAYSYDMQALAHYHGLYRRLANEWHASLPDAMLDVHYADLVREPAAVLRSVLKHCGLEEEEACLHPERNAAPVATPSSMQVREPIHTRGLGTWQPYAHHLEPLRRLLGGPA</sequence>
<proteinExistence type="predicted"/>